<proteinExistence type="predicted"/>
<organism evidence="2 3">
    <name type="scientific">Salimicrobium flavidum</name>
    <dbReference type="NCBI Taxonomy" id="570947"/>
    <lineage>
        <taxon>Bacteria</taxon>
        <taxon>Bacillati</taxon>
        <taxon>Bacillota</taxon>
        <taxon>Bacilli</taxon>
        <taxon>Bacillales</taxon>
        <taxon>Bacillaceae</taxon>
        <taxon>Salimicrobium</taxon>
    </lineage>
</organism>
<sequence length="76" mass="8762">MAITAQRINSTLKMQFETGMDEFGSSTYKTKSFRNVRTEATTESLYEIVTKLKDLQQHPLVKVTRDDESLIETTEE</sequence>
<evidence type="ECO:0000259" key="1">
    <source>
        <dbReference type="Pfam" id="PF07872"/>
    </source>
</evidence>
<dbReference type="AlphaFoldDB" id="A0A1N7K1H3"/>
<dbReference type="STRING" id="570947.SAMN05421687_108132"/>
<reference evidence="3" key="1">
    <citation type="submission" date="2017-01" db="EMBL/GenBank/DDBJ databases">
        <authorList>
            <person name="Varghese N."/>
            <person name="Submissions S."/>
        </authorList>
    </citation>
    <scope>NUCLEOTIDE SEQUENCE [LARGE SCALE GENOMIC DNA]</scope>
    <source>
        <strain evidence="3">DSM 23127</strain>
    </source>
</reference>
<dbReference type="RefSeq" id="WP_076559843.1">
    <property type="nucleotide sequence ID" value="NZ_FTOC01000008.1"/>
</dbReference>
<name>A0A1N7K1H3_9BACI</name>
<protein>
    <recommendedName>
        <fullName evidence="1">DUF1659 domain-containing protein</fullName>
    </recommendedName>
</protein>
<keyword evidence="3" id="KW-1185">Reference proteome</keyword>
<feature type="domain" description="DUF1659" evidence="1">
    <location>
        <begin position="2"/>
        <end position="72"/>
    </location>
</feature>
<dbReference type="InterPro" id="IPR012454">
    <property type="entry name" value="DUF1659"/>
</dbReference>
<gene>
    <name evidence="2" type="ORF">SAMN05421687_108132</name>
</gene>
<dbReference type="EMBL" id="FTOC01000008">
    <property type="protein sequence ID" value="SIS55435.1"/>
    <property type="molecule type" value="Genomic_DNA"/>
</dbReference>
<evidence type="ECO:0000313" key="2">
    <source>
        <dbReference type="EMBL" id="SIS55435.1"/>
    </source>
</evidence>
<dbReference type="Pfam" id="PF07872">
    <property type="entry name" value="DUF1659"/>
    <property type="match status" value="1"/>
</dbReference>
<evidence type="ECO:0000313" key="3">
    <source>
        <dbReference type="Proteomes" id="UP000187608"/>
    </source>
</evidence>
<dbReference type="OrthoDB" id="48766at2"/>
<dbReference type="Proteomes" id="UP000187608">
    <property type="component" value="Unassembled WGS sequence"/>
</dbReference>
<accession>A0A1N7K1H3</accession>